<dbReference type="InterPro" id="IPR041988">
    <property type="entry name" value="Ribosomal_uL24_KOW"/>
</dbReference>
<dbReference type="InterPro" id="IPR057264">
    <property type="entry name" value="Ribosomal_uL24_C"/>
</dbReference>
<evidence type="ECO:0000259" key="6">
    <source>
        <dbReference type="SMART" id="SM00739"/>
    </source>
</evidence>
<reference evidence="7 8" key="1">
    <citation type="journal article" date="2015" name="Nature">
        <title>rRNA introns, odd ribosomes, and small enigmatic genomes across a large radiation of phyla.</title>
        <authorList>
            <person name="Brown C.T."/>
            <person name="Hug L.A."/>
            <person name="Thomas B.C."/>
            <person name="Sharon I."/>
            <person name="Castelle C.J."/>
            <person name="Singh A."/>
            <person name="Wilkins M.J."/>
            <person name="Williams K.H."/>
            <person name="Banfield J.F."/>
        </authorList>
    </citation>
    <scope>NUCLEOTIDE SEQUENCE [LARGE SCALE GENOMIC DNA]</scope>
</reference>
<dbReference type="Pfam" id="PF17136">
    <property type="entry name" value="ribosomal_L24"/>
    <property type="match status" value="1"/>
</dbReference>
<dbReference type="CDD" id="cd06089">
    <property type="entry name" value="KOW_RPL26"/>
    <property type="match status" value="1"/>
</dbReference>
<evidence type="ECO:0000256" key="1">
    <source>
        <dbReference type="ARBA" id="ARBA00010618"/>
    </source>
</evidence>
<dbReference type="InterPro" id="IPR005824">
    <property type="entry name" value="KOW"/>
</dbReference>
<feature type="domain" description="KOW" evidence="6">
    <location>
        <begin position="3"/>
        <end position="30"/>
    </location>
</feature>
<keyword evidence="3 5" id="KW-0687">Ribonucleoprotein</keyword>
<dbReference type="GO" id="GO:0006412">
    <property type="term" value="P:translation"/>
    <property type="evidence" value="ECO:0007669"/>
    <property type="project" value="UniProtKB-UniRule"/>
</dbReference>
<dbReference type="NCBIfam" id="TIGR01079">
    <property type="entry name" value="rplX_bact"/>
    <property type="match status" value="1"/>
</dbReference>
<comment type="function">
    <text evidence="5">One of the proteins that surrounds the polypeptide exit tunnel on the outside of the subunit.</text>
</comment>
<dbReference type="SMART" id="SM00739">
    <property type="entry name" value="KOW"/>
    <property type="match status" value="1"/>
</dbReference>
<name>A0A0G0LVL4_9BACT</name>
<evidence type="ECO:0000313" key="7">
    <source>
        <dbReference type="EMBL" id="KKQ92050.1"/>
    </source>
</evidence>
<keyword evidence="2 5" id="KW-0689">Ribosomal protein</keyword>
<dbReference type="AlphaFoldDB" id="A0A0G0LVL4"/>
<comment type="function">
    <text evidence="5">One of two assembly initiator proteins, it binds directly to the 5'-end of the 23S rRNA, where it nucleates assembly of the 50S subunit.</text>
</comment>
<evidence type="ECO:0000256" key="4">
    <source>
        <dbReference type="ARBA" id="ARBA00035206"/>
    </source>
</evidence>
<dbReference type="STRING" id="1618572.UT17_C0003G0073"/>
<dbReference type="Proteomes" id="UP000034774">
    <property type="component" value="Unassembled WGS sequence"/>
</dbReference>
<comment type="similarity">
    <text evidence="1 5">Belongs to the universal ribosomal protein uL24 family.</text>
</comment>
<accession>A0A0G0LVL4</accession>
<dbReference type="InterPro" id="IPR014722">
    <property type="entry name" value="Rib_uL2_dom2"/>
</dbReference>
<keyword evidence="5" id="KW-0699">rRNA-binding</keyword>
<comment type="subunit">
    <text evidence="5">Part of the 50S ribosomal subunit.</text>
</comment>
<dbReference type="Gene3D" id="2.30.30.30">
    <property type="match status" value="1"/>
</dbReference>
<proteinExistence type="inferred from homology"/>
<gene>
    <name evidence="5" type="primary">rplX</name>
    <name evidence="7" type="ORF">UT17_C0003G0073</name>
</gene>
<dbReference type="GO" id="GO:0005840">
    <property type="term" value="C:ribosome"/>
    <property type="evidence" value="ECO:0007669"/>
    <property type="project" value="UniProtKB-KW"/>
</dbReference>
<comment type="caution">
    <text evidence="7">The sequence shown here is derived from an EMBL/GenBank/DDBJ whole genome shotgun (WGS) entry which is preliminary data.</text>
</comment>
<organism evidence="7 8">
    <name type="scientific">Candidatus Woesebacteria bacterium GW2011_GWB1_39_10</name>
    <dbReference type="NCBI Taxonomy" id="1618572"/>
    <lineage>
        <taxon>Bacteria</taxon>
        <taxon>Candidatus Woeseibacteriota</taxon>
    </lineage>
</organism>
<dbReference type="PANTHER" id="PTHR12903">
    <property type="entry name" value="MITOCHONDRIAL RIBOSOMAL PROTEIN L24"/>
    <property type="match status" value="1"/>
</dbReference>
<sequence>MLKFKKGDTVKITAGKDKGREGKIEKILPVESKALIPEMNLYKKHVKGFGDVKGGVYPLPRPMGFGKIALVCPKCKKVTRVGFSTIAGSASGGKFAEKVRICRKCGKEIDSK</sequence>
<evidence type="ECO:0000256" key="5">
    <source>
        <dbReference type="HAMAP-Rule" id="MF_01326"/>
    </source>
</evidence>
<evidence type="ECO:0000256" key="3">
    <source>
        <dbReference type="ARBA" id="ARBA00023274"/>
    </source>
</evidence>
<dbReference type="SUPFAM" id="SSF50104">
    <property type="entry name" value="Translation proteins SH3-like domain"/>
    <property type="match status" value="1"/>
</dbReference>
<protein>
    <recommendedName>
        <fullName evidence="4 5">Large ribosomal subunit protein uL24</fullName>
    </recommendedName>
</protein>
<dbReference type="GO" id="GO:0019843">
    <property type="term" value="F:rRNA binding"/>
    <property type="evidence" value="ECO:0007669"/>
    <property type="project" value="UniProtKB-UniRule"/>
</dbReference>
<dbReference type="GO" id="GO:0003735">
    <property type="term" value="F:structural constituent of ribosome"/>
    <property type="evidence" value="ECO:0007669"/>
    <property type="project" value="InterPro"/>
</dbReference>
<dbReference type="InterPro" id="IPR003256">
    <property type="entry name" value="Ribosomal_uL24"/>
</dbReference>
<dbReference type="EMBL" id="LBVU01000003">
    <property type="protein sequence ID" value="KKQ92050.1"/>
    <property type="molecule type" value="Genomic_DNA"/>
</dbReference>
<dbReference type="Pfam" id="PF00467">
    <property type="entry name" value="KOW"/>
    <property type="match status" value="1"/>
</dbReference>
<evidence type="ECO:0000256" key="2">
    <source>
        <dbReference type="ARBA" id="ARBA00022980"/>
    </source>
</evidence>
<dbReference type="InterPro" id="IPR008991">
    <property type="entry name" value="Translation_prot_SH3-like_sf"/>
</dbReference>
<evidence type="ECO:0000313" key="8">
    <source>
        <dbReference type="Proteomes" id="UP000034774"/>
    </source>
</evidence>
<dbReference type="HAMAP" id="MF_01326_B">
    <property type="entry name" value="Ribosomal_uL24_B"/>
    <property type="match status" value="1"/>
</dbReference>
<keyword evidence="5" id="KW-0694">RNA-binding</keyword>
<dbReference type="GO" id="GO:1990904">
    <property type="term" value="C:ribonucleoprotein complex"/>
    <property type="evidence" value="ECO:0007669"/>
    <property type="project" value="UniProtKB-KW"/>
</dbReference>